<dbReference type="CDD" id="cd16922">
    <property type="entry name" value="HATPase_EvgS-ArcB-TorS-like"/>
    <property type="match status" value="1"/>
</dbReference>
<keyword evidence="10 14" id="KW-0472">Membrane</keyword>
<dbReference type="GO" id="GO:0005524">
    <property type="term" value="F:ATP binding"/>
    <property type="evidence" value="ECO:0007669"/>
    <property type="project" value="UniProtKB-KW"/>
</dbReference>
<feature type="transmembrane region" description="Helical" evidence="14">
    <location>
        <begin position="305"/>
        <end position="328"/>
    </location>
</feature>
<feature type="modified residue" description="4-aspartylphosphate" evidence="12">
    <location>
        <position position="735"/>
    </location>
</feature>
<dbReference type="InterPro" id="IPR011006">
    <property type="entry name" value="CheY-like_superfamily"/>
</dbReference>
<dbReference type="CDD" id="cd00082">
    <property type="entry name" value="HisKA"/>
    <property type="match status" value="1"/>
</dbReference>
<feature type="domain" description="Response regulatory" evidence="16">
    <location>
        <begin position="685"/>
        <end position="801"/>
    </location>
</feature>
<dbReference type="Pfam" id="PF00072">
    <property type="entry name" value="Response_reg"/>
    <property type="match status" value="1"/>
</dbReference>
<evidence type="ECO:0000256" key="10">
    <source>
        <dbReference type="ARBA" id="ARBA00023136"/>
    </source>
</evidence>
<evidence type="ECO:0000256" key="14">
    <source>
        <dbReference type="SAM" id="Phobius"/>
    </source>
</evidence>
<evidence type="ECO:0000256" key="1">
    <source>
        <dbReference type="ARBA" id="ARBA00000085"/>
    </source>
</evidence>
<evidence type="ECO:0000256" key="7">
    <source>
        <dbReference type="ARBA" id="ARBA00022777"/>
    </source>
</evidence>
<dbReference type="FunFam" id="1.10.287.130:FF:000038">
    <property type="entry name" value="Sensory transduction histidine kinase"/>
    <property type="match status" value="1"/>
</dbReference>
<dbReference type="InterPro" id="IPR003660">
    <property type="entry name" value="HAMP_dom"/>
</dbReference>
<gene>
    <name evidence="18" type="ORF">dnl_54380</name>
</gene>
<comment type="subcellular location">
    <subcellularLocation>
        <location evidence="2">Membrane</location>
    </subcellularLocation>
</comment>
<dbReference type="GO" id="GO:0000155">
    <property type="term" value="F:phosphorelay sensor kinase activity"/>
    <property type="evidence" value="ECO:0007669"/>
    <property type="project" value="InterPro"/>
</dbReference>
<evidence type="ECO:0000256" key="13">
    <source>
        <dbReference type="SAM" id="Coils"/>
    </source>
</evidence>
<dbReference type="Pfam" id="PF00512">
    <property type="entry name" value="HisKA"/>
    <property type="match status" value="1"/>
</dbReference>
<evidence type="ECO:0000256" key="12">
    <source>
        <dbReference type="PROSITE-ProRule" id="PRU00169"/>
    </source>
</evidence>
<keyword evidence="14" id="KW-1133">Transmembrane helix</keyword>
<evidence type="ECO:0000259" key="15">
    <source>
        <dbReference type="PROSITE" id="PS50109"/>
    </source>
</evidence>
<keyword evidence="19" id="KW-1185">Reference proteome</keyword>
<feature type="transmembrane region" description="Helical" evidence="14">
    <location>
        <begin position="6"/>
        <end position="30"/>
    </location>
</feature>
<dbReference type="PROSITE" id="PS50109">
    <property type="entry name" value="HIS_KIN"/>
    <property type="match status" value="1"/>
</dbReference>
<dbReference type="EC" id="2.7.13.3" evidence="3"/>
<dbReference type="EMBL" id="CP061799">
    <property type="protein sequence ID" value="QTA83045.1"/>
    <property type="molecule type" value="Genomic_DNA"/>
</dbReference>
<keyword evidence="13" id="KW-0175">Coiled coil</keyword>
<evidence type="ECO:0000259" key="17">
    <source>
        <dbReference type="PROSITE" id="PS50885"/>
    </source>
</evidence>
<dbReference type="FunFam" id="3.30.565.10:FF:000010">
    <property type="entry name" value="Sensor histidine kinase RcsC"/>
    <property type="match status" value="1"/>
</dbReference>
<dbReference type="SUPFAM" id="SSF55874">
    <property type="entry name" value="ATPase domain of HSP90 chaperone/DNA topoisomerase II/histidine kinase"/>
    <property type="match status" value="1"/>
</dbReference>
<dbReference type="PANTHER" id="PTHR43047:SF72">
    <property type="entry name" value="OSMOSENSING HISTIDINE PROTEIN KINASE SLN1"/>
    <property type="match status" value="1"/>
</dbReference>
<dbReference type="PRINTS" id="PR00344">
    <property type="entry name" value="BCTRLSENSOR"/>
</dbReference>
<keyword evidence="11" id="KW-0131">Cell cycle</keyword>
<dbReference type="InterPro" id="IPR004358">
    <property type="entry name" value="Sig_transdc_His_kin-like_C"/>
</dbReference>
<feature type="coiled-coil region" evidence="13">
    <location>
        <begin position="384"/>
        <end position="429"/>
    </location>
</feature>
<keyword evidence="14" id="KW-0812">Transmembrane</keyword>
<evidence type="ECO:0000256" key="9">
    <source>
        <dbReference type="ARBA" id="ARBA00023012"/>
    </source>
</evidence>
<dbReference type="InterPro" id="IPR005467">
    <property type="entry name" value="His_kinase_dom"/>
</dbReference>
<dbReference type="SUPFAM" id="SSF47384">
    <property type="entry name" value="Homodimeric domain of signal transducing histidine kinase"/>
    <property type="match status" value="1"/>
</dbReference>
<proteinExistence type="predicted"/>
<dbReference type="SMART" id="SM00448">
    <property type="entry name" value="REC"/>
    <property type="match status" value="1"/>
</dbReference>
<evidence type="ECO:0000313" key="18">
    <source>
        <dbReference type="EMBL" id="QTA83045.1"/>
    </source>
</evidence>
<sequence length="914" mass="105442">MKKRFMIYLFIVIASSVCITAFISGGYGHIKIKNILENQKDDLYVNIKNYLITFDKMLFIIEKQMVDYTKKATLAITEVVTENGELKNNYTPNQLKEIAVSHGVTDISFINSQGIVINSSVEQDININLFGFSPRFRKYIESIYGKGEVKGHRITLSVSTKELTMFSYYSPAGSNYIVETWTNVKDYILLEYSRQYFDFLFNNFFLRLKQENRYLKDIGLFIGTIKPISAVSLINGKTLEAQEVEMTIGNHEFEISKNLKIVNGDQYIFYHFFNLENNPNFGFTNNILVKIEYDFNLLSTFRRNIILCSFLSGILIISGMFIISSYIFNIYIIQRIKSINKGLEYIANGMYNNEIIIQGNDDIARIAENIAAMKEKIIARETSLLENEKKLRQHQNELEQKVKERTFELAEINKELQYKKQQAESANLAKSEFLANMSHEIRTPLNSVLGFSEILQGMTTDTRQKNFLQKIHVSGKALLSLINDILDLSKIEAGRLEICQEKIDIKNIFFDISEIFTEKFQEKGIEFKINISQGMPLCIFMDEARIRQILINLVGNALKFTEKGQVELRAGIEFESYENFEKRNFIIEIEDTGIGIPQDQKKMIFESFVQQQGQNNKKYGGTGLGLTITEKLVRMMNGRIIVKSEPEKGSIFKIVFHDIKVCEDNNLIKSTSEKDDKQIRFKKPLILIVDDTAYNREMIKELLLSLSCYIIEAETGEQALDILKNKKNIDLILTDIRMPGMDGYKLNKKIKTNKDLQDIPVIAVTASALKTDQEKLKIFFSGYLTKPIDRANLISELKRFLPFEIIKSEEQINNNKDCPGNKFTCSPELFEIIENKLIPFWADIKETFFIDDVVDFALLLIKTADQYGISLLKTYAENLHESCESYEIDKIESLIQDFPEICKQIKEKFSFSKI</sequence>
<name>A0A975BD30_9BACT</name>
<evidence type="ECO:0000256" key="5">
    <source>
        <dbReference type="ARBA" id="ARBA00022679"/>
    </source>
</evidence>
<dbReference type="Gene3D" id="1.10.287.130">
    <property type="match status" value="1"/>
</dbReference>
<dbReference type="GO" id="GO:0009927">
    <property type="term" value="F:histidine phosphotransfer kinase activity"/>
    <property type="evidence" value="ECO:0007669"/>
    <property type="project" value="TreeGrafter"/>
</dbReference>
<accession>A0A975BD30</accession>
<evidence type="ECO:0000256" key="4">
    <source>
        <dbReference type="ARBA" id="ARBA00022553"/>
    </source>
</evidence>
<evidence type="ECO:0000256" key="11">
    <source>
        <dbReference type="ARBA" id="ARBA00023306"/>
    </source>
</evidence>
<dbReference type="PROSITE" id="PS50885">
    <property type="entry name" value="HAMP"/>
    <property type="match status" value="1"/>
</dbReference>
<dbReference type="AlphaFoldDB" id="A0A975BD30"/>
<dbReference type="GO" id="GO:0005886">
    <property type="term" value="C:plasma membrane"/>
    <property type="evidence" value="ECO:0007669"/>
    <property type="project" value="TreeGrafter"/>
</dbReference>
<dbReference type="InterPro" id="IPR003661">
    <property type="entry name" value="HisK_dim/P_dom"/>
</dbReference>
<evidence type="ECO:0000313" key="19">
    <source>
        <dbReference type="Proteomes" id="UP000663720"/>
    </source>
</evidence>
<keyword evidence="9" id="KW-0902">Two-component regulatory system</keyword>
<comment type="catalytic activity">
    <reaction evidence="1">
        <text>ATP + protein L-histidine = ADP + protein N-phospho-L-histidine.</text>
        <dbReference type="EC" id="2.7.13.3"/>
    </reaction>
</comment>
<dbReference type="PROSITE" id="PS50110">
    <property type="entry name" value="RESPONSE_REGULATORY"/>
    <property type="match status" value="1"/>
</dbReference>
<keyword evidence="4 12" id="KW-0597">Phosphoprotein</keyword>
<dbReference type="SUPFAM" id="SSF52172">
    <property type="entry name" value="CheY-like"/>
    <property type="match status" value="1"/>
</dbReference>
<keyword evidence="6" id="KW-0547">Nucleotide-binding</keyword>
<dbReference type="Gene3D" id="3.40.50.2300">
    <property type="match status" value="1"/>
</dbReference>
<dbReference type="InterPro" id="IPR001789">
    <property type="entry name" value="Sig_transdc_resp-reg_receiver"/>
</dbReference>
<reference evidence="18" key="1">
    <citation type="journal article" date="2021" name="Microb. Physiol.">
        <title>Proteogenomic Insights into the Physiology of Marine, Sulfate-Reducing, Filamentous Desulfonema limicola and Desulfonema magnum.</title>
        <authorList>
            <person name="Schnaars V."/>
            <person name="Wohlbrand L."/>
            <person name="Scheve S."/>
            <person name="Hinrichs C."/>
            <person name="Reinhardt R."/>
            <person name="Rabus R."/>
        </authorList>
    </citation>
    <scope>NUCLEOTIDE SEQUENCE</scope>
    <source>
        <strain evidence="18">5ac10</strain>
    </source>
</reference>
<dbReference type="Gene3D" id="6.10.340.10">
    <property type="match status" value="1"/>
</dbReference>
<evidence type="ECO:0000256" key="8">
    <source>
        <dbReference type="ARBA" id="ARBA00022840"/>
    </source>
</evidence>
<dbReference type="Proteomes" id="UP000663720">
    <property type="component" value="Chromosome"/>
</dbReference>
<dbReference type="SMART" id="SM00388">
    <property type="entry name" value="HisKA"/>
    <property type="match status" value="1"/>
</dbReference>
<feature type="domain" description="HAMP" evidence="17">
    <location>
        <begin position="330"/>
        <end position="382"/>
    </location>
</feature>
<dbReference type="KEGG" id="dli:dnl_54380"/>
<keyword evidence="7 18" id="KW-0418">Kinase</keyword>
<dbReference type="Pfam" id="PF02518">
    <property type="entry name" value="HATPase_c"/>
    <property type="match status" value="1"/>
</dbReference>
<dbReference type="InterPro" id="IPR036097">
    <property type="entry name" value="HisK_dim/P_sf"/>
</dbReference>
<evidence type="ECO:0000256" key="2">
    <source>
        <dbReference type="ARBA" id="ARBA00004370"/>
    </source>
</evidence>
<evidence type="ECO:0000259" key="16">
    <source>
        <dbReference type="PROSITE" id="PS50110"/>
    </source>
</evidence>
<dbReference type="InterPro" id="IPR003594">
    <property type="entry name" value="HATPase_dom"/>
</dbReference>
<protein>
    <recommendedName>
        <fullName evidence="3">histidine kinase</fullName>
        <ecNumber evidence="3">2.7.13.3</ecNumber>
    </recommendedName>
</protein>
<dbReference type="InterPro" id="IPR036890">
    <property type="entry name" value="HATPase_C_sf"/>
</dbReference>
<feature type="domain" description="Histidine kinase" evidence="15">
    <location>
        <begin position="436"/>
        <end position="660"/>
    </location>
</feature>
<dbReference type="Gene3D" id="3.30.565.10">
    <property type="entry name" value="Histidine kinase-like ATPase, C-terminal domain"/>
    <property type="match status" value="1"/>
</dbReference>
<keyword evidence="8" id="KW-0067">ATP-binding</keyword>
<dbReference type="PANTHER" id="PTHR43047">
    <property type="entry name" value="TWO-COMPONENT HISTIDINE PROTEIN KINASE"/>
    <property type="match status" value="1"/>
</dbReference>
<dbReference type="SMART" id="SM00387">
    <property type="entry name" value="HATPase_c"/>
    <property type="match status" value="1"/>
</dbReference>
<evidence type="ECO:0000256" key="6">
    <source>
        <dbReference type="ARBA" id="ARBA00022741"/>
    </source>
</evidence>
<keyword evidence="5" id="KW-0808">Transferase</keyword>
<organism evidence="18 19">
    <name type="scientific">Desulfonema limicola</name>
    <dbReference type="NCBI Taxonomy" id="45656"/>
    <lineage>
        <taxon>Bacteria</taxon>
        <taxon>Pseudomonadati</taxon>
        <taxon>Thermodesulfobacteriota</taxon>
        <taxon>Desulfobacteria</taxon>
        <taxon>Desulfobacterales</taxon>
        <taxon>Desulfococcaceae</taxon>
        <taxon>Desulfonema</taxon>
    </lineage>
</organism>
<evidence type="ECO:0000256" key="3">
    <source>
        <dbReference type="ARBA" id="ARBA00012438"/>
    </source>
</evidence>
<dbReference type="RefSeq" id="WP_207688892.1">
    <property type="nucleotide sequence ID" value="NZ_CP061799.1"/>
</dbReference>